<evidence type="ECO:0000256" key="1">
    <source>
        <dbReference type="SAM" id="MobiDB-lite"/>
    </source>
</evidence>
<reference evidence="2" key="1">
    <citation type="submission" date="2019-01" db="EMBL/GenBank/DDBJ databases">
        <title>Draft genome sequences of three monokaryotic isolates of the white-rot basidiomycete fungus Dichomitus squalens.</title>
        <authorList>
            <consortium name="DOE Joint Genome Institute"/>
            <person name="Lopez S.C."/>
            <person name="Andreopoulos B."/>
            <person name="Pangilinan J."/>
            <person name="Lipzen A."/>
            <person name="Riley R."/>
            <person name="Ahrendt S."/>
            <person name="Ng V."/>
            <person name="Barry K."/>
            <person name="Daum C."/>
            <person name="Grigoriev I.V."/>
            <person name="Hilden K.S."/>
            <person name="Makela M.R."/>
            <person name="de Vries R.P."/>
        </authorList>
    </citation>
    <scope>NUCLEOTIDE SEQUENCE [LARGE SCALE GENOMIC DNA]</scope>
    <source>
        <strain evidence="2">OM18370.1</strain>
    </source>
</reference>
<dbReference type="EMBL" id="ML143533">
    <property type="protein sequence ID" value="TBU22637.1"/>
    <property type="molecule type" value="Genomic_DNA"/>
</dbReference>
<feature type="compositionally biased region" description="Basic residues" evidence="1">
    <location>
        <begin position="1"/>
        <end position="16"/>
    </location>
</feature>
<feature type="region of interest" description="Disordered" evidence="1">
    <location>
        <begin position="105"/>
        <end position="131"/>
    </location>
</feature>
<accession>A0A4Q9M8A6</accession>
<feature type="region of interest" description="Disordered" evidence="1">
    <location>
        <begin position="1"/>
        <end position="59"/>
    </location>
</feature>
<dbReference type="AlphaFoldDB" id="A0A4Q9M8A6"/>
<proteinExistence type="predicted"/>
<name>A0A4Q9M8A6_9APHY</name>
<sequence length="190" mass="21093">MHRFIAHISSQRRHHRDICTSPSPPNVPEGIGEVTAEAQVQSPPSKAPSHTNSTNLRRSGRIPRHAYLLLKPRLTQCTRNSAYSPTDSGLDSIIQKLQNLRRSVPTRQSTQRLSDGMEQSGKFKLTSKGGTPARRCNQIIRGTHSSISRAVQQSNATPVPPPVFRAKRREILYLRFQIITGASISTIADL</sequence>
<evidence type="ECO:0000313" key="2">
    <source>
        <dbReference type="EMBL" id="TBU22637.1"/>
    </source>
</evidence>
<gene>
    <name evidence="2" type="ORF">BD311DRAFT_130734</name>
</gene>
<organism evidence="2">
    <name type="scientific">Dichomitus squalens</name>
    <dbReference type="NCBI Taxonomy" id="114155"/>
    <lineage>
        <taxon>Eukaryota</taxon>
        <taxon>Fungi</taxon>
        <taxon>Dikarya</taxon>
        <taxon>Basidiomycota</taxon>
        <taxon>Agaricomycotina</taxon>
        <taxon>Agaricomycetes</taxon>
        <taxon>Polyporales</taxon>
        <taxon>Polyporaceae</taxon>
        <taxon>Dichomitus</taxon>
    </lineage>
</organism>
<protein>
    <submittedName>
        <fullName evidence="2">Uncharacterized protein</fullName>
    </submittedName>
</protein>
<feature type="compositionally biased region" description="Polar residues" evidence="1">
    <location>
        <begin position="38"/>
        <end position="57"/>
    </location>
</feature>
<dbReference type="Proteomes" id="UP000292957">
    <property type="component" value="Unassembled WGS sequence"/>
</dbReference>